<dbReference type="STRING" id="504800.SAMN04488085_106253"/>
<dbReference type="AlphaFoldDB" id="A0A1I4EY29"/>
<reference evidence="2" key="1">
    <citation type="submission" date="2016-10" db="EMBL/GenBank/DDBJ databases">
        <authorList>
            <person name="Varghese N."/>
            <person name="Submissions S."/>
        </authorList>
    </citation>
    <scope>NUCLEOTIDE SEQUENCE [LARGE SCALE GENOMIC DNA]</scope>
    <source>
        <strain evidence="2">DSM 45317</strain>
    </source>
</reference>
<evidence type="ECO:0000313" key="1">
    <source>
        <dbReference type="EMBL" id="SFL10642.1"/>
    </source>
</evidence>
<keyword evidence="2" id="KW-1185">Reference proteome</keyword>
<organism evidence="1 2">
    <name type="scientific">Geodermatophilus ruber</name>
    <dbReference type="NCBI Taxonomy" id="504800"/>
    <lineage>
        <taxon>Bacteria</taxon>
        <taxon>Bacillati</taxon>
        <taxon>Actinomycetota</taxon>
        <taxon>Actinomycetes</taxon>
        <taxon>Geodermatophilales</taxon>
        <taxon>Geodermatophilaceae</taxon>
        <taxon>Geodermatophilus</taxon>
    </lineage>
</organism>
<evidence type="ECO:0008006" key="3">
    <source>
        <dbReference type="Google" id="ProtNLM"/>
    </source>
</evidence>
<dbReference type="RefSeq" id="WP_091324723.1">
    <property type="nucleotide sequence ID" value="NZ_FOSW01000006.1"/>
</dbReference>
<evidence type="ECO:0000313" key="2">
    <source>
        <dbReference type="Proteomes" id="UP000199152"/>
    </source>
</evidence>
<dbReference type="InParanoid" id="A0A1I4EY29"/>
<proteinExistence type="predicted"/>
<protein>
    <recommendedName>
        <fullName evidence="3">YacP-like NYN domain-containing protein</fullName>
    </recommendedName>
</protein>
<dbReference type="Proteomes" id="UP000199152">
    <property type="component" value="Unassembled WGS sequence"/>
</dbReference>
<sequence>MTVLLVDAANVVGARPDGWWRDRLGANVRLLARLAALVGRTVPGPDGTPLTVDDVVVVVEGAARDVTAPEGITVVRAPGSGDDALADQAARLAAEGVDVLVVTADRGLRARLPEEVPVVGPGWLLGVLAERPRMSGERPG</sequence>
<name>A0A1I4EY29_9ACTN</name>
<dbReference type="EMBL" id="FOSW01000006">
    <property type="protein sequence ID" value="SFL10642.1"/>
    <property type="molecule type" value="Genomic_DNA"/>
</dbReference>
<gene>
    <name evidence="1" type="ORF">SAMN04488085_106253</name>
</gene>
<accession>A0A1I4EY29</accession>